<dbReference type="PANTHER" id="PTHR11839:SF18">
    <property type="entry name" value="NUDIX HYDROLASE DOMAIN-CONTAINING PROTEIN"/>
    <property type="match status" value="1"/>
</dbReference>
<dbReference type="Proteomes" id="UP000315399">
    <property type="component" value="Unassembled WGS sequence"/>
</dbReference>
<dbReference type="SUPFAM" id="SSF55811">
    <property type="entry name" value="Nudix"/>
    <property type="match status" value="1"/>
</dbReference>
<feature type="domain" description="Nudix hydrolase" evidence="3">
    <location>
        <begin position="40"/>
        <end position="167"/>
    </location>
</feature>
<keyword evidence="2" id="KW-0378">Hydrolase</keyword>
<dbReference type="InterPro" id="IPR015797">
    <property type="entry name" value="NUDIX_hydrolase-like_dom_sf"/>
</dbReference>
<evidence type="ECO:0000256" key="2">
    <source>
        <dbReference type="ARBA" id="ARBA00022801"/>
    </source>
</evidence>
<evidence type="ECO:0000259" key="3">
    <source>
        <dbReference type="PROSITE" id="PS51462"/>
    </source>
</evidence>
<dbReference type="PRINTS" id="PR00502">
    <property type="entry name" value="NUDIXFAMILY"/>
</dbReference>
<sequence length="190" mass="21339">MEGGERVIRSELAFSGKLIKVRVDEVLLPGGRVAKREIVVHRGAVAVVGIDGDMVLMERQYRHAAGKPMWEIPAGTLEEGEDPLECARRELLEETGYTAESMEEVMHFYVAVGYSTEVIHLFFATGLKKAKPSPEEDETIRAEMVPLDQVLKMVRSNEIEDAKTIIGVLMLLLRDKMRSKGQFLSVRDPR</sequence>
<dbReference type="GO" id="GO:0016462">
    <property type="term" value="F:pyrophosphatase activity"/>
    <property type="evidence" value="ECO:0007669"/>
    <property type="project" value="UniProtKB-ARBA"/>
</dbReference>
<protein>
    <submittedName>
        <fullName evidence="4">ADP-ribose pyrophosphatase</fullName>
    </submittedName>
</protein>
<accession>A0A523B954</accession>
<comment type="cofactor">
    <cofactor evidence="1">
        <name>Mg(2+)</name>
        <dbReference type="ChEBI" id="CHEBI:18420"/>
    </cofactor>
</comment>
<reference evidence="4 5" key="1">
    <citation type="journal article" date="2019" name="Nat. Microbiol.">
        <title>Expanding anaerobic alkane metabolism in the domain of Archaea.</title>
        <authorList>
            <person name="Wang Y."/>
            <person name="Wegener G."/>
            <person name="Hou J."/>
            <person name="Wang F."/>
            <person name="Xiao X."/>
        </authorList>
    </citation>
    <scope>NUCLEOTIDE SEQUENCE [LARGE SCALE GENOMIC DNA]</scope>
    <source>
        <strain evidence="4">WYZ-LMO10</strain>
    </source>
</reference>
<dbReference type="InterPro" id="IPR020476">
    <property type="entry name" value="Nudix_hydrolase"/>
</dbReference>
<name>A0A523B954_9CREN</name>
<gene>
    <name evidence="4" type="ORF">DSO08_05840</name>
</gene>
<dbReference type="PANTHER" id="PTHR11839">
    <property type="entry name" value="UDP/ADP-SUGAR PYROPHOSPHATASE"/>
    <property type="match status" value="1"/>
</dbReference>
<dbReference type="InterPro" id="IPR020084">
    <property type="entry name" value="NUDIX_hydrolase_CS"/>
</dbReference>
<dbReference type="InterPro" id="IPR000086">
    <property type="entry name" value="NUDIX_hydrolase_dom"/>
</dbReference>
<dbReference type="EMBL" id="QNVH01000075">
    <property type="protein sequence ID" value="TDA37459.1"/>
    <property type="molecule type" value="Genomic_DNA"/>
</dbReference>
<dbReference type="AlphaFoldDB" id="A0A523B954"/>
<evidence type="ECO:0000313" key="4">
    <source>
        <dbReference type="EMBL" id="TDA37459.1"/>
    </source>
</evidence>
<proteinExistence type="predicted"/>
<comment type="caution">
    <text evidence="4">The sequence shown here is derived from an EMBL/GenBank/DDBJ whole genome shotgun (WGS) entry which is preliminary data.</text>
</comment>
<evidence type="ECO:0000256" key="1">
    <source>
        <dbReference type="ARBA" id="ARBA00001946"/>
    </source>
</evidence>
<dbReference type="PROSITE" id="PS51462">
    <property type="entry name" value="NUDIX"/>
    <property type="match status" value="1"/>
</dbReference>
<dbReference type="Gene3D" id="3.90.79.10">
    <property type="entry name" value="Nucleoside Triphosphate Pyrophosphohydrolase"/>
    <property type="match status" value="1"/>
</dbReference>
<dbReference type="FunFam" id="3.90.79.10:FF:000024">
    <property type="entry name" value="ADP-ribose pyrophosphatase"/>
    <property type="match status" value="1"/>
</dbReference>
<dbReference type="GO" id="GO:0006753">
    <property type="term" value="P:nucleoside phosphate metabolic process"/>
    <property type="evidence" value="ECO:0007669"/>
    <property type="project" value="TreeGrafter"/>
</dbReference>
<organism evidence="4 5">
    <name type="scientific">Thermoproteota archaeon</name>
    <dbReference type="NCBI Taxonomy" id="2056631"/>
    <lineage>
        <taxon>Archaea</taxon>
        <taxon>Thermoproteota</taxon>
    </lineage>
</organism>
<dbReference type="GO" id="GO:0019693">
    <property type="term" value="P:ribose phosphate metabolic process"/>
    <property type="evidence" value="ECO:0007669"/>
    <property type="project" value="TreeGrafter"/>
</dbReference>
<evidence type="ECO:0000313" key="5">
    <source>
        <dbReference type="Proteomes" id="UP000315399"/>
    </source>
</evidence>
<dbReference type="Pfam" id="PF00293">
    <property type="entry name" value="NUDIX"/>
    <property type="match status" value="1"/>
</dbReference>
<dbReference type="PROSITE" id="PS00893">
    <property type="entry name" value="NUDIX_BOX"/>
    <property type="match status" value="1"/>
</dbReference>